<proteinExistence type="predicted"/>
<dbReference type="InterPro" id="IPR045087">
    <property type="entry name" value="Cu-oxidase_fam"/>
</dbReference>
<evidence type="ECO:0000256" key="1">
    <source>
        <dbReference type="ARBA" id="ARBA00022723"/>
    </source>
</evidence>
<protein>
    <submittedName>
        <fullName evidence="3">Multicopper oxidase</fullName>
    </submittedName>
</protein>
<organism evidence="3">
    <name type="scientific">hydrothermal vent metagenome</name>
    <dbReference type="NCBI Taxonomy" id="652676"/>
    <lineage>
        <taxon>unclassified sequences</taxon>
        <taxon>metagenomes</taxon>
        <taxon>ecological metagenomes</taxon>
    </lineage>
</organism>
<accession>A0A3B0X3M1</accession>
<dbReference type="PROSITE" id="PS00080">
    <property type="entry name" value="MULTICOPPER_OXIDASE2"/>
    <property type="match status" value="1"/>
</dbReference>
<dbReference type="InterPro" id="IPR008972">
    <property type="entry name" value="Cupredoxin"/>
</dbReference>
<sequence>RKVMPFMNVKPRKYRFRVYDGGPSRFYELALYNTADRDTQIGFDIITNDGNLLEEPFAGSSIVIGPANRHDIIVDFSKFAVGDSIEMLNLMEQVNGQGPTGRRLQGDERMEVMQFRVVNFEAGEVDNSRVPSKLRELPDIPHQKELDELVHREWVFDHDMGLWTVNGKFMDPTIVSAAPVQGTAEVWTFRNAGSAWAHPCHVHFEECQVLEWNGRKPTGVLKSRKDVMTLGPNDVVKVFYRFDDFEGRYIIHCHNNIHEDNAMMLRWDIVPG</sequence>
<dbReference type="Pfam" id="PF07731">
    <property type="entry name" value="Cu-oxidase_2"/>
    <property type="match status" value="1"/>
</dbReference>
<dbReference type="Gene3D" id="2.60.40.420">
    <property type="entry name" value="Cupredoxins - blue copper proteins"/>
    <property type="match status" value="2"/>
</dbReference>
<dbReference type="EMBL" id="UOFF01000186">
    <property type="protein sequence ID" value="VAW56139.1"/>
    <property type="molecule type" value="Genomic_DNA"/>
</dbReference>
<dbReference type="PANTHER" id="PTHR48267">
    <property type="entry name" value="CUPREDOXIN SUPERFAMILY PROTEIN"/>
    <property type="match status" value="1"/>
</dbReference>
<reference evidence="3" key="1">
    <citation type="submission" date="2018-06" db="EMBL/GenBank/DDBJ databases">
        <authorList>
            <person name="Zhirakovskaya E."/>
        </authorList>
    </citation>
    <scope>NUCLEOTIDE SEQUENCE</scope>
</reference>
<feature type="domain" description="Plastocyanin-like" evidence="2">
    <location>
        <begin position="162"/>
        <end position="269"/>
    </location>
</feature>
<gene>
    <name evidence="3" type="ORF">MNBD_GAMMA07-85</name>
</gene>
<dbReference type="AlphaFoldDB" id="A0A3B0X3M1"/>
<evidence type="ECO:0000313" key="3">
    <source>
        <dbReference type="EMBL" id="VAW56139.1"/>
    </source>
</evidence>
<dbReference type="GO" id="GO:0005507">
    <property type="term" value="F:copper ion binding"/>
    <property type="evidence" value="ECO:0007669"/>
    <property type="project" value="InterPro"/>
</dbReference>
<dbReference type="GO" id="GO:0016491">
    <property type="term" value="F:oxidoreductase activity"/>
    <property type="evidence" value="ECO:0007669"/>
    <property type="project" value="InterPro"/>
</dbReference>
<keyword evidence="1" id="KW-0479">Metal-binding</keyword>
<dbReference type="InterPro" id="IPR011706">
    <property type="entry name" value="Cu-oxidase_C"/>
</dbReference>
<dbReference type="PANTHER" id="PTHR48267:SF1">
    <property type="entry name" value="BILIRUBIN OXIDASE"/>
    <property type="match status" value="1"/>
</dbReference>
<feature type="non-terminal residue" evidence="3">
    <location>
        <position position="1"/>
    </location>
</feature>
<evidence type="ECO:0000259" key="2">
    <source>
        <dbReference type="Pfam" id="PF07731"/>
    </source>
</evidence>
<dbReference type="SUPFAM" id="SSF49503">
    <property type="entry name" value="Cupredoxins"/>
    <property type="match status" value="2"/>
</dbReference>
<dbReference type="InterPro" id="IPR002355">
    <property type="entry name" value="Cu_oxidase_Cu_BS"/>
</dbReference>
<name>A0A3B0X3M1_9ZZZZ</name>